<accession>X1JIH4</accession>
<dbReference type="AlphaFoldDB" id="X1JIH4"/>
<sequence length="46" mass="5373">MEDHYPPKKPRPLTPSEIKEIEDAFEVVSQEIELVFESRRLDSEAS</sequence>
<organism evidence="1">
    <name type="scientific">marine sediment metagenome</name>
    <dbReference type="NCBI Taxonomy" id="412755"/>
    <lineage>
        <taxon>unclassified sequences</taxon>
        <taxon>metagenomes</taxon>
        <taxon>ecological metagenomes</taxon>
    </lineage>
</organism>
<dbReference type="EMBL" id="BARV01000171">
    <property type="protein sequence ID" value="GAH94496.1"/>
    <property type="molecule type" value="Genomic_DNA"/>
</dbReference>
<feature type="non-terminal residue" evidence="1">
    <location>
        <position position="46"/>
    </location>
</feature>
<proteinExistence type="predicted"/>
<comment type="caution">
    <text evidence="1">The sequence shown here is derived from an EMBL/GenBank/DDBJ whole genome shotgun (WGS) entry which is preliminary data.</text>
</comment>
<name>X1JIH4_9ZZZZ</name>
<protein>
    <submittedName>
        <fullName evidence="1">Uncharacterized protein</fullName>
    </submittedName>
</protein>
<gene>
    <name evidence="1" type="ORF">S06H3_00807</name>
</gene>
<evidence type="ECO:0000313" key="1">
    <source>
        <dbReference type="EMBL" id="GAH94496.1"/>
    </source>
</evidence>
<reference evidence="1" key="1">
    <citation type="journal article" date="2014" name="Front. Microbiol.">
        <title>High frequency of phylogenetically diverse reductive dehalogenase-homologous genes in deep subseafloor sedimentary metagenomes.</title>
        <authorList>
            <person name="Kawai M."/>
            <person name="Futagami T."/>
            <person name="Toyoda A."/>
            <person name="Takaki Y."/>
            <person name="Nishi S."/>
            <person name="Hori S."/>
            <person name="Arai W."/>
            <person name="Tsubouchi T."/>
            <person name="Morono Y."/>
            <person name="Uchiyama I."/>
            <person name="Ito T."/>
            <person name="Fujiyama A."/>
            <person name="Inagaki F."/>
            <person name="Takami H."/>
        </authorList>
    </citation>
    <scope>NUCLEOTIDE SEQUENCE</scope>
    <source>
        <strain evidence="1">Expedition CK06-06</strain>
    </source>
</reference>